<comment type="catalytic activity">
    <reaction evidence="9">
        <text>N-terminal S-1,2-diacyl-sn-glyceryl-L-cysteinyl-[lipoprotein] + a glycerophospholipid = N-acyl-S-1,2-diacyl-sn-glyceryl-L-cysteinyl-[lipoprotein] + a 2-acyl-sn-glycero-3-phospholipid + H(+)</text>
        <dbReference type="Rhea" id="RHEA:48228"/>
        <dbReference type="Rhea" id="RHEA-COMP:14681"/>
        <dbReference type="Rhea" id="RHEA-COMP:14684"/>
        <dbReference type="ChEBI" id="CHEBI:15378"/>
        <dbReference type="ChEBI" id="CHEBI:136912"/>
        <dbReference type="ChEBI" id="CHEBI:140656"/>
        <dbReference type="ChEBI" id="CHEBI:140657"/>
        <dbReference type="ChEBI" id="CHEBI:140660"/>
        <dbReference type="EC" id="2.3.1.269"/>
    </reaction>
</comment>
<evidence type="ECO:0000256" key="2">
    <source>
        <dbReference type="ARBA" id="ARBA00010065"/>
    </source>
</evidence>
<dbReference type="AlphaFoldDB" id="A0A6N4R5M6"/>
<evidence type="ECO:0000256" key="7">
    <source>
        <dbReference type="ARBA" id="ARBA00023136"/>
    </source>
</evidence>
<dbReference type="GO" id="GO:0042158">
    <property type="term" value="P:lipoprotein biosynthetic process"/>
    <property type="evidence" value="ECO:0007669"/>
    <property type="project" value="UniProtKB-UniRule"/>
</dbReference>
<dbReference type="GO" id="GO:0005886">
    <property type="term" value="C:plasma membrane"/>
    <property type="evidence" value="ECO:0007669"/>
    <property type="project" value="UniProtKB-SubCell"/>
</dbReference>
<dbReference type="PANTHER" id="PTHR38686">
    <property type="entry name" value="APOLIPOPROTEIN N-ACYLTRANSFERASE"/>
    <property type="match status" value="1"/>
</dbReference>
<dbReference type="UniPathway" id="UPA00666"/>
<dbReference type="EMBL" id="VAFM01000001">
    <property type="protein sequence ID" value="TKW61953.1"/>
    <property type="molecule type" value="Genomic_DNA"/>
</dbReference>
<feature type="transmembrane region" description="Helical" evidence="9">
    <location>
        <begin position="97"/>
        <end position="124"/>
    </location>
</feature>
<comment type="function">
    <text evidence="9">Catalyzes the phospholipid dependent N-acylation of the N-terminal cysteine of apolipoprotein, the last step in lipoprotein maturation.</text>
</comment>
<sequence length="506" mass="55074">MTLSVLTSRVSVWMNARAKRPMGVGIFVLGACMTLGYAPFGLWPVAVLSLAGLWWMVRHASSSKQAMGAALVWGLGHHLTALYWLPWAFFKDSGGSWLAAIGGGVPAVGVLALFSTLTYVMASYVAFKLLQRDRRVLGGVAWVATIVVLEFLKGLHPMGFPWLPVGAIFASSLTLMQTASLGGVWLLSAIGASLAVLTTSGHKRAYMAIAGVIVLMAGYGTWRLQHIPMSTTGDMVRVVQPNIQSAHKWDPKTRLMFLQDTLKVALDNNEGPAPHTVIMPETAVAFYLPEEDDVRMAIANRITASLPADSGLITGSIRRGPNPGKPLPKFYNSFVALDGQGVLRGVYDKQLLVPFGEYIPLRDWLERLPLPMPLRTLSQSRIDFSHGTRSPLLPTPAGEALGLICYEGIFPWHVARHSEEARYLANITNDGWFTGTIALYQHAALSRLRAVETGLPLVRVANTGLTLVYDGLGREILRLPINEAVRADVDLPPRLPSTPLLSLLNM</sequence>
<dbReference type="PANTHER" id="PTHR38686:SF1">
    <property type="entry name" value="APOLIPOPROTEIN N-ACYLTRANSFERASE"/>
    <property type="match status" value="1"/>
</dbReference>
<reference evidence="11 12" key="1">
    <citation type="journal article" date="2017" name="Nat. Commun.">
        <title>In situ click chemistry generation of cyclooxygenase-2 inhibitors.</title>
        <authorList>
            <person name="Bhardwaj A."/>
            <person name="Kaur J."/>
            <person name="Wuest M."/>
            <person name="Wuest F."/>
        </authorList>
    </citation>
    <scope>NUCLEOTIDE SEQUENCE [LARGE SCALE GENOMIC DNA]</scope>
    <source>
        <strain evidence="11">S2_018_000_R2_106</strain>
    </source>
</reference>
<dbReference type="SUPFAM" id="SSF56317">
    <property type="entry name" value="Carbon-nitrogen hydrolase"/>
    <property type="match status" value="1"/>
</dbReference>
<keyword evidence="5 9" id="KW-0812">Transmembrane</keyword>
<feature type="transmembrane region" description="Helical" evidence="9">
    <location>
        <begin position="205"/>
        <end position="222"/>
    </location>
</feature>
<dbReference type="NCBIfam" id="TIGR00546">
    <property type="entry name" value="lnt"/>
    <property type="match status" value="1"/>
</dbReference>
<evidence type="ECO:0000259" key="10">
    <source>
        <dbReference type="PROSITE" id="PS50263"/>
    </source>
</evidence>
<dbReference type="InterPro" id="IPR036526">
    <property type="entry name" value="C-N_Hydrolase_sf"/>
</dbReference>
<dbReference type="CDD" id="cd07571">
    <property type="entry name" value="ALP_N-acyl_transferase"/>
    <property type="match status" value="1"/>
</dbReference>
<dbReference type="Proteomes" id="UP000320948">
    <property type="component" value="Unassembled WGS sequence"/>
</dbReference>
<keyword evidence="7 9" id="KW-0472">Membrane</keyword>
<dbReference type="Pfam" id="PF20154">
    <property type="entry name" value="LNT_N"/>
    <property type="match status" value="1"/>
</dbReference>
<dbReference type="InterPro" id="IPR003010">
    <property type="entry name" value="C-N_Hydrolase"/>
</dbReference>
<keyword evidence="6 9" id="KW-1133">Transmembrane helix</keyword>
<keyword evidence="4 9" id="KW-0808">Transferase</keyword>
<feature type="domain" description="CN hydrolase" evidence="10">
    <location>
        <begin position="239"/>
        <end position="493"/>
    </location>
</feature>
<comment type="caution">
    <text evidence="11">The sequence shown here is derived from an EMBL/GenBank/DDBJ whole genome shotgun (WGS) entry which is preliminary data.</text>
</comment>
<keyword evidence="3 9" id="KW-1003">Cell membrane</keyword>
<dbReference type="InterPro" id="IPR004563">
    <property type="entry name" value="Apolipo_AcylTrfase"/>
</dbReference>
<comment type="subcellular location">
    <subcellularLocation>
        <location evidence="1 9">Cell membrane</location>
        <topology evidence="1 9">Multi-pass membrane protein</topology>
    </subcellularLocation>
</comment>
<evidence type="ECO:0000256" key="9">
    <source>
        <dbReference type="HAMAP-Rule" id="MF_01148"/>
    </source>
</evidence>
<evidence type="ECO:0000256" key="3">
    <source>
        <dbReference type="ARBA" id="ARBA00022475"/>
    </source>
</evidence>
<organism evidence="11 12">
    <name type="scientific">Blastochloris viridis</name>
    <name type="common">Rhodopseudomonas viridis</name>
    <dbReference type="NCBI Taxonomy" id="1079"/>
    <lineage>
        <taxon>Bacteria</taxon>
        <taxon>Pseudomonadati</taxon>
        <taxon>Pseudomonadota</taxon>
        <taxon>Alphaproteobacteria</taxon>
        <taxon>Hyphomicrobiales</taxon>
        <taxon>Blastochloridaceae</taxon>
        <taxon>Blastochloris</taxon>
    </lineage>
</organism>
<evidence type="ECO:0000256" key="1">
    <source>
        <dbReference type="ARBA" id="ARBA00004651"/>
    </source>
</evidence>
<evidence type="ECO:0000256" key="5">
    <source>
        <dbReference type="ARBA" id="ARBA00022692"/>
    </source>
</evidence>
<gene>
    <name evidence="9 11" type="primary">lnt</name>
    <name evidence="11" type="ORF">DI628_04850</name>
</gene>
<accession>A0A6N4R5M6</accession>
<keyword evidence="8 9" id="KW-0012">Acyltransferase</keyword>
<dbReference type="HAMAP" id="MF_01148">
    <property type="entry name" value="Lnt"/>
    <property type="match status" value="1"/>
</dbReference>
<dbReference type="PROSITE" id="PS50263">
    <property type="entry name" value="CN_HYDROLASE"/>
    <property type="match status" value="1"/>
</dbReference>
<feature type="transmembrane region" description="Helical" evidence="9">
    <location>
        <begin position="24"/>
        <end position="54"/>
    </location>
</feature>
<name>A0A6N4R5M6_BLAVI</name>
<dbReference type="InterPro" id="IPR045378">
    <property type="entry name" value="LNT_N"/>
</dbReference>
<comment type="similarity">
    <text evidence="2 9">Belongs to the CN hydrolase family. Apolipoprotein N-acyltransferase subfamily.</text>
</comment>
<evidence type="ECO:0000313" key="11">
    <source>
        <dbReference type="EMBL" id="TKW61953.1"/>
    </source>
</evidence>
<feature type="transmembrane region" description="Helical" evidence="9">
    <location>
        <begin position="66"/>
        <end position="85"/>
    </location>
</feature>
<proteinExistence type="inferred from homology"/>
<keyword evidence="11" id="KW-0449">Lipoprotein</keyword>
<dbReference type="EC" id="2.3.1.269" evidence="9"/>
<evidence type="ECO:0000256" key="6">
    <source>
        <dbReference type="ARBA" id="ARBA00022989"/>
    </source>
</evidence>
<protein>
    <recommendedName>
        <fullName evidence="9">Apolipoprotein N-acyltransferase</fullName>
        <shortName evidence="9">ALP N-acyltransferase</shortName>
        <ecNumber evidence="9">2.3.1.269</ecNumber>
    </recommendedName>
</protein>
<evidence type="ECO:0000313" key="12">
    <source>
        <dbReference type="Proteomes" id="UP000320948"/>
    </source>
</evidence>
<feature type="transmembrane region" description="Helical" evidence="9">
    <location>
        <begin position="136"/>
        <end position="155"/>
    </location>
</feature>
<feature type="transmembrane region" description="Helical" evidence="9">
    <location>
        <begin position="175"/>
        <end position="198"/>
    </location>
</feature>
<dbReference type="GO" id="GO:0016410">
    <property type="term" value="F:N-acyltransferase activity"/>
    <property type="evidence" value="ECO:0007669"/>
    <property type="project" value="UniProtKB-UniRule"/>
</dbReference>
<evidence type="ECO:0000256" key="4">
    <source>
        <dbReference type="ARBA" id="ARBA00022679"/>
    </source>
</evidence>
<dbReference type="Gene3D" id="3.60.110.10">
    <property type="entry name" value="Carbon-nitrogen hydrolase"/>
    <property type="match status" value="1"/>
</dbReference>
<evidence type="ECO:0000256" key="8">
    <source>
        <dbReference type="ARBA" id="ARBA00023315"/>
    </source>
</evidence>
<dbReference type="Pfam" id="PF00795">
    <property type="entry name" value="CN_hydrolase"/>
    <property type="match status" value="1"/>
</dbReference>
<comment type="pathway">
    <text evidence="9">Protein modification; lipoprotein biosynthesis (N-acyl transfer).</text>
</comment>